<keyword evidence="6" id="KW-0255">Endonuclease</keyword>
<name>A0A168EGI4_9HYPO</name>
<evidence type="ECO:0000256" key="15">
    <source>
        <dbReference type="SAM" id="MobiDB-lite"/>
    </source>
</evidence>
<dbReference type="GO" id="GO:0006302">
    <property type="term" value="P:double-strand break repair"/>
    <property type="evidence" value="ECO:0007669"/>
    <property type="project" value="TreeGrafter"/>
</dbReference>
<dbReference type="OrthoDB" id="343092at2759"/>
<dbReference type="GO" id="GO:0031297">
    <property type="term" value="P:replication fork processing"/>
    <property type="evidence" value="ECO:0007669"/>
    <property type="project" value="TreeGrafter"/>
</dbReference>
<dbReference type="GO" id="GO:0008821">
    <property type="term" value="F:crossover junction DNA endonuclease activity"/>
    <property type="evidence" value="ECO:0007669"/>
    <property type="project" value="TreeGrafter"/>
</dbReference>
<dbReference type="GO" id="GO:0005634">
    <property type="term" value="C:nucleus"/>
    <property type="evidence" value="ECO:0007669"/>
    <property type="project" value="UniProtKB-SubCell"/>
</dbReference>
<gene>
    <name evidence="17" type="ORF">AAL_02324</name>
</gene>
<keyword evidence="4" id="KW-0540">Nuclease</keyword>
<comment type="similarity">
    <text evidence="3">Belongs to the EME1/MMS4 family.</text>
</comment>
<accession>A0A168EGI4</accession>
<dbReference type="FunFam" id="1.10.150.670:FF:000004">
    <property type="entry name" value="Crossover junction endonuclease EME1"/>
    <property type="match status" value="1"/>
</dbReference>
<evidence type="ECO:0000256" key="9">
    <source>
        <dbReference type="ARBA" id="ARBA00022842"/>
    </source>
</evidence>
<keyword evidence="12" id="KW-0539">Nucleus</keyword>
<evidence type="ECO:0000256" key="5">
    <source>
        <dbReference type="ARBA" id="ARBA00022723"/>
    </source>
</evidence>
<evidence type="ECO:0000256" key="6">
    <source>
        <dbReference type="ARBA" id="ARBA00022759"/>
    </source>
</evidence>
<dbReference type="InterPro" id="IPR033310">
    <property type="entry name" value="Mms4/EME1/EME2"/>
</dbReference>
<evidence type="ECO:0000313" key="18">
    <source>
        <dbReference type="Proteomes" id="UP000078544"/>
    </source>
</evidence>
<dbReference type="Proteomes" id="UP000078544">
    <property type="component" value="Unassembled WGS sequence"/>
</dbReference>
<feature type="region of interest" description="Disordered" evidence="15">
    <location>
        <begin position="1"/>
        <end position="90"/>
    </location>
</feature>
<dbReference type="EMBL" id="AZGY01000004">
    <property type="protein sequence ID" value="KZZ98773.1"/>
    <property type="molecule type" value="Genomic_DNA"/>
</dbReference>
<feature type="coiled-coil region" evidence="14">
    <location>
        <begin position="304"/>
        <end position="346"/>
    </location>
</feature>
<evidence type="ECO:0000256" key="12">
    <source>
        <dbReference type="ARBA" id="ARBA00023242"/>
    </source>
</evidence>
<dbReference type="Gene3D" id="3.40.50.10130">
    <property type="match status" value="1"/>
</dbReference>
<dbReference type="GO" id="GO:0048476">
    <property type="term" value="C:Holliday junction resolvase complex"/>
    <property type="evidence" value="ECO:0007669"/>
    <property type="project" value="InterPro"/>
</dbReference>
<keyword evidence="14" id="KW-0175">Coiled coil</keyword>
<dbReference type="STRING" id="1081109.A0A168EGI4"/>
<evidence type="ECO:0000259" key="16">
    <source>
        <dbReference type="SMART" id="SM00891"/>
    </source>
</evidence>
<comment type="caution">
    <text evidence="17">The sequence shown here is derived from an EMBL/GenBank/DDBJ whole genome shotgun (WGS) entry which is preliminary data.</text>
</comment>
<keyword evidence="10" id="KW-0233">DNA recombination</keyword>
<dbReference type="CDD" id="cd20085">
    <property type="entry name" value="XPF_nuclease_Mms4"/>
    <property type="match status" value="1"/>
</dbReference>
<comment type="subcellular location">
    <subcellularLocation>
        <location evidence="2">Nucleus</location>
    </subcellularLocation>
</comment>
<feature type="region of interest" description="Disordered" evidence="15">
    <location>
        <begin position="188"/>
        <end position="211"/>
    </location>
</feature>
<organism evidence="17 18">
    <name type="scientific">Moelleriella libera RCEF 2490</name>
    <dbReference type="NCBI Taxonomy" id="1081109"/>
    <lineage>
        <taxon>Eukaryota</taxon>
        <taxon>Fungi</taxon>
        <taxon>Dikarya</taxon>
        <taxon>Ascomycota</taxon>
        <taxon>Pezizomycotina</taxon>
        <taxon>Sordariomycetes</taxon>
        <taxon>Hypocreomycetidae</taxon>
        <taxon>Hypocreales</taxon>
        <taxon>Clavicipitaceae</taxon>
        <taxon>Moelleriella</taxon>
    </lineage>
</organism>
<dbReference type="GO" id="GO:0000712">
    <property type="term" value="P:resolution of meiotic recombination intermediates"/>
    <property type="evidence" value="ECO:0007669"/>
    <property type="project" value="TreeGrafter"/>
</dbReference>
<proteinExistence type="inferred from homology"/>
<keyword evidence="13" id="KW-0469">Meiosis</keyword>
<dbReference type="Pfam" id="PF02732">
    <property type="entry name" value="ERCC4"/>
    <property type="match status" value="1"/>
</dbReference>
<dbReference type="SMART" id="SM00891">
    <property type="entry name" value="ERCC4"/>
    <property type="match status" value="1"/>
</dbReference>
<dbReference type="GO" id="GO:0003677">
    <property type="term" value="F:DNA binding"/>
    <property type="evidence" value="ECO:0007669"/>
    <property type="project" value="InterPro"/>
</dbReference>
<dbReference type="InterPro" id="IPR047521">
    <property type="entry name" value="XPF_nuclease_EME1_ascomycetes"/>
</dbReference>
<comment type="cofactor">
    <cofactor evidence="1">
        <name>Mg(2+)</name>
        <dbReference type="ChEBI" id="CHEBI:18420"/>
    </cofactor>
</comment>
<sequence>MARSVIDLVSSSPPPDQAMVSTRPRCPLSISRPIVFSPDRPSHEENDLLQRPSTGLRFWDDSNKVNNESLDPPDVPQVKRRRGNEPQPATLESLNVGKHAEEANELFMPRFLHEGHPRRTQNAPEAIEITSPLESEPAEKRAIEAQNGTPFTNRAFISCDPLASSSPHVPTQNSSAKVAVCEDAKLFSSSPSYPPQRRAHGRDRLDSSPTASLVCEKRSSDQLFRVPDERTIPYSKPSSKVVFIDDSSTAGDSSIEEELPDIPELKMSESRFHFPSRPVSGEMVVSNPNSLAHAAIPRQGRCNKNAAQRSAERELKKKERERAKAAKTAEKQRAAAVAEVNKLRTDKKVSTPQMIVDLPSRLDSAVQVQIKEMLSALKVDYTCNARTDNIVDWRRRVNSEFNDGLGRWEPIPPKITEERFVLLIVPAEKIAEMALENSLMTHITSIQTQHAGKSVIILVQGIMTWLRKNRNVRNRQFACGVRSDTSDVTATSPISLEYVDENIIEDALLALQIEHQVLIHHTNAAMETARWVVNFTQHISTIPYRKQREDATSIAGFCMETGQVRTGDGAQDTYARLLQEISRVTAPIAYGIEAEFHNVTQLVTGLERGGPTRLADVKKTTNKDGALSDRAIGQAVSRRLHKIFTERSQHSTDI</sequence>
<evidence type="ECO:0000256" key="10">
    <source>
        <dbReference type="ARBA" id="ARBA00023172"/>
    </source>
</evidence>
<keyword evidence="11" id="KW-0234">DNA repair</keyword>
<keyword evidence="8" id="KW-0378">Hydrolase</keyword>
<evidence type="ECO:0000256" key="2">
    <source>
        <dbReference type="ARBA" id="ARBA00004123"/>
    </source>
</evidence>
<evidence type="ECO:0000256" key="4">
    <source>
        <dbReference type="ARBA" id="ARBA00022722"/>
    </source>
</evidence>
<dbReference type="Gene3D" id="1.10.150.670">
    <property type="entry name" value="Crossover junction endonuclease EME1, DNA-binding domain"/>
    <property type="match status" value="1"/>
</dbReference>
<evidence type="ECO:0000256" key="11">
    <source>
        <dbReference type="ARBA" id="ARBA00023204"/>
    </source>
</evidence>
<dbReference type="AlphaFoldDB" id="A0A168EGI4"/>
<dbReference type="PANTHER" id="PTHR21077:SF5">
    <property type="entry name" value="CROSSOVER JUNCTION ENDONUCLEASE MMS4"/>
    <property type="match status" value="1"/>
</dbReference>
<keyword evidence="5" id="KW-0479">Metal-binding</keyword>
<protein>
    <submittedName>
        <fullName evidence="17">ERCC4 domain protein</fullName>
    </submittedName>
</protein>
<keyword evidence="9" id="KW-0460">Magnesium</keyword>
<reference evidence="17 18" key="1">
    <citation type="journal article" date="2016" name="Genome Biol. Evol.">
        <title>Divergent and convergent evolution of fungal pathogenicity.</title>
        <authorList>
            <person name="Shang Y."/>
            <person name="Xiao G."/>
            <person name="Zheng P."/>
            <person name="Cen K."/>
            <person name="Zhan S."/>
            <person name="Wang C."/>
        </authorList>
    </citation>
    <scope>NUCLEOTIDE SEQUENCE [LARGE SCALE GENOMIC DNA]</scope>
    <source>
        <strain evidence="17 18">RCEF 2490</strain>
    </source>
</reference>
<dbReference type="GO" id="GO:0031573">
    <property type="term" value="P:mitotic intra-S DNA damage checkpoint signaling"/>
    <property type="evidence" value="ECO:0007669"/>
    <property type="project" value="TreeGrafter"/>
</dbReference>
<evidence type="ECO:0000256" key="3">
    <source>
        <dbReference type="ARBA" id="ARBA00005313"/>
    </source>
</evidence>
<keyword evidence="7" id="KW-0227">DNA damage</keyword>
<dbReference type="InterPro" id="IPR042530">
    <property type="entry name" value="EME1/EME2_C"/>
</dbReference>
<dbReference type="PANTHER" id="PTHR21077">
    <property type="entry name" value="EME1 PROTEIN"/>
    <property type="match status" value="1"/>
</dbReference>
<evidence type="ECO:0000256" key="14">
    <source>
        <dbReference type="SAM" id="Coils"/>
    </source>
</evidence>
<evidence type="ECO:0000256" key="8">
    <source>
        <dbReference type="ARBA" id="ARBA00022801"/>
    </source>
</evidence>
<keyword evidence="18" id="KW-1185">Reference proteome</keyword>
<dbReference type="GO" id="GO:0046872">
    <property type="term" value="F:metal ion binding"/>
    <property type="evidence" value="ECO:0007669"/>
    <property type="project" value="UniProtKB-KW"/>
</dbReference>
<feature type="domain" description="ERCC4" evidence="16">
    <location>
        <begin position="353"/>
        <end position="607"/>
    </location>
</feature>
<evidence type="ECO:0000256" key="1">
    <source>
        <dbReference type="ARBA" id="ARBA00001946"/>
    </source>
</evidence>
<evidence type="ECO:0000256" key="7">
    <source>
        <dbReference type="ARBA" id="ARBA00022763"/>
    </source>
</evidence>
<evidence type="ECO:0000256" key="13">
    <source>
        <dbReference type="ARBA" id="ARBA00023254"/>
    </source>
</evidence>
<dbReference type="InterPro" id="IPR006166">
    <property type="entry name" value="ERCC4_domain"/>
</dbReference>
<evidence type="ECO:0000313" key="17">
    <source>
        <dbReference type="EMBL" id="KZZ98773.1"/>
    </source>
</evidence>